<dbReference type="AlphaFoldDB" id="A0A2J6PET1"/>
<dbReference type="EMBL" id="KZ613551">
    <property type="protein sequence ID" value="PMD12406.1"/>
    <property type="molecule type" value="Genomic_DNA"/>
</dbReference>
<keyword evidence="2" id="KW-0472">Membrane</keyword>
<evidence type="ECO:0000256" key="2">
    <source>
        <dbReference type="SAM" id="Phobius"/>
    </source>
</evidence>
<feature type="compositionally biased region" description="Basic and acidic residues" evidence="1">
    <location>
        <begin position="210"/>
        <end position="219"/>
    </location>
</feature>
<feature type="transmembrane region" description="Helical" evidence="2">
    <location>
        <begin position="87"/>
        <end position="111"/>
    </location>
</feature>
<accession>A0A2J6PET1</accession>
<feature type="transmembrane region" description="Helical" evidence="2">
    <location>
        <begin position="30"/>
        <end position="48"/>
    </location>
</feature>
<keyword evidence="4" id="KW-1185">Reference proteome</keyword>
<feature type="region of interest" description="Disordered" evidence="1">
    <location>
        <begin position="194"/>
        <end position="222"/>
    </location>
</feature>
<evidence type="ECO:0000313" key="3">
    <source>
        <dbReference type="EMBL" id="PMD12406.1"/>
    </source>
</evidence>
<evidence type="ECO:0000313" key="4">
    <source>
        <dbReference type="Proteomes" id="UP000235672"/>
    </source>
</evidence>
<protein>
    <submittedName>
        <fullName evidence="3">Uncharacterized protein</fullName>
    </submittedName>
</protein>
<keyword evidence="2" id="KW-1133">Transmembrane helix</keyword>
<feature type="transmembrane region" description="Helical" evidence="2">
    <location>
        <begin position="123"/>
        <end position="149"/>
    </location>
</feature>
<keyword evidence="2" id="KW-0812">Transmembrane</keyword>
<feature type="transmembrane region" description="Helical" evidence="2">
    <location>
        <begin position="156"/>
        <end position="179"/>
    </location>
</feature>
<proteinExistence type="predicted"/>
<reference evidence="3 4" key="1">
    <citation type="submission" date="2016-05" db="EMBL/GenBank/DDBJ databases">
        <title>A degradative enzymes factory behind the ericoid mycorrhizal symbiosis.</title>
        <authorList>
            <consortium name="DOE Joint Genome Institute"/>
            <person name="Martino E."/>
            <person name="Morin E."/>
            <person name="Grelet G."/>
            <person name="Kuo A."/>
            <person name="Kohler A."/>
            <person name="Daghino S."/>
            <person name="Barry K."/>
            <person name="Choi C."/>
            <person name="Cichocki N."/>
            <person name="Clum A."/>
            <person name="Copeland A."/>
            <person name="Hainaut M."/>
            <person name="Haridas S."/>
            <person name="Labutti K."/>
            <person name="Lindquist E."/>
            <person name="Lipzen A."/>
            <person name="Khouja H.-R."/>
            <person name="Murat C."/>
            <person name="Ohm R."/>
            <person name="Olson A."/>
            <person name="Spatafora J."/>
            <person name="Veneault-Fourrey C."/>
            <person name="Henrissat B."/>
            <person name="Grigoriev I."/>
            <person name="Martin F."/>
            <person name="Perotto S."/>
        </authorList>
    </citation>
    <scope>NUCLEOTIDE SEQUENCE [LARGE SCALE GENOMIC DNA]</scope>
    <source>
        <strain evidence="3 4">UAMH 7357</strain>
    </source>
</reference>
<evidence type="ECO:0000256" key="1">
    <source>
        <dbReference type="SAM" id="MobiDB-lite"/>
    </source>
</evidence>
<sequence length="271" mass="30772">MTGKFSTKDVLRCDYYARFMSHLTLPQANAVFWLLFFFVLFLMCISSIQHHKSIALGTHLNDLEKALNSKEAAKQKRNVRRRRVHQLSLVSLCLVLSLAATIFEVLALFNIEFCDGEDLMQMYWGFWSVLQVGSNIAILGVIVQLWIVLGDHETPSWAVALGTPVLVFAALGFVLKSVWLQFWDRCRGKHGPEVTDAEELEESGNTSDADVEKCDRERSMSQAPTLFPRRLSRKKGFRGLLRSGHATYITCSTPLLASTREIYVHRSMVLE</sequence>
<gene>
    <name evidence="3" type="ORF">NA56DRAFT_485846</name>
</gene>
<organism evidence="3 4">
    <name type="scientific">Hyaloscypha hepaticicola</name>
    <dbReference type="NCBI Taxonomy" id="2082293"/>
    <lineage>
        <taxon>Eukaryota</taxon>
        <taxon>Fungi</taxon>
        <taxon>Dikarya</taxon>
        <taxon>Ascomycota</taxon>
        <taxon>Pezizomycotina</taxon>
        <taxon>Leotiomycetes</taxon>
        <taxon>Helotiales</taxon>
        <taxon>Hyaloscyphaceae</taxon>
        <taxon>Hyaloscypha</taxon>
    </lineage>
</organism>
<dbReference type="Proteomes" id="UP000235672">
    <property type="component" value="Unassembled WGS sequence"/>
</dbReference>
<name>A0A2J6PET1_9HELO</name>
<dbReference type="OrthoDB" id="3537340at2759"/>